<evidence type="ECO:0000256" key="8">
    <source>
        <dbReference type="SAM" id="MobiDB-lite"/>
    </source>
</evidence>
<name>A0ABD2BU42_VESMC</name>
<accession>A0ABD2BU42</accession>
<keyword evidence="5 7" id="KW-1133">Transmembrane helix</keyword>
<comment type="similarity">
    <text evidence="2 7">Belongs to the XK family.</text>
</comment>
<keyword evidence="4 7" id="KW-0812">Transmembrane</keyword>
<reference evidence="9 10" key="1">
    <citation type="journal article" date="2024" name="Ann. Entomol. Soc. Am.">
        <title>Genomic analyses of the southern and eastern yellowjacket wasps (Hymenoptera: Vespidae) reveal evolutionary signatures of social life.</title>
        <authorList>
            <person name="Catto M.A."/>
            <person name="Caine P.B."/>
            <person name="Orr S.E."/>
            <person name="Hunt B.G."/>
            <person name="Goodisman M.A.D."/>
        </authorList>
    </citation>
    <scope>NUCLEOTIDE SEQUENCE [LARGE SCALE GENOMIC DNA]</scope>
    <source>
        <strain evidence="9">232</strain>
        <tissue evidence="9">Head and thorax</tissue>
    </source>
</reference>
<protein>
    <recommendedName>
        <fullName evidence="7">XK-related protein</fullName>
    </recommendedName>
</protein>
<evidence type="ECO:0000256" key="7">
    <source>
        <dbReference type="RuleBase" id="RU910716"/>
    </source>
</evidence>
<feature type="transmembrane region" description="Helical" evidence="7">
    <location>
        <begin position="471"/>
        <end position="491"/>
    </location>
</feature>
<evidence type="ECO:0000256" key="4">
    <source>
        <dbReference type="ARBA" id="ARBA00022692"/>
    </source>
</evidence>
<feature type="transmembrane region" description="Helical" evidence="7">
    <location>
        <begin position="413"/>
        <end position="433"/>
    </location>
</feature>
<dbReference type="InterPro" id="IPR050895">
    <property type="entry name" value="XK-related_scramblase"/>
</dbReference>
<feature type="compositionally biased region" description="Basic and acidic residues" evidence="8">
    <location>
        <begin position="261"/>
        <end position="282"/>
    </location>
</feature>
<evidence type="ECO:0000313" key="9">
    <source>
        <dbReference type="EMBL" id="KAL2736276.1"/>
    </source>
</evidence>
<evidence type="ECO:0000256" key="6">
    <source>
        <dbReference type="ARBA" id="ARBA00023136"/>
    </source>
</evidence>
<evidence type="ECO:0000313" key="10">
    <source>
        <dbReference type="Proteomes" id="UP001607303"/>
    </source>
</evidence>
<feature type="transmembrane region" description="Helical" evidence="7">
    <location>
        <begin position="497"/>
        <end position="523"/>
    </location>
</feature>
<dbReference type="GO" id="GO:0005886">
    <property type="term" value="C:plasma membrane"/>
    <property type="evidence" value="ECO:0007669"/>
    <property type="project" value="UniProtKB-SubCell"/>
</dbReference>
<dbReference type="PANTHER" id="PTHR16024:SF27">
    <property type="entry name" value="XK-RELATED PROTEIN"/>
    <property type="match status" value="1"/>
</dbReference>
<feature type="transmembrane region" description="Helical" evidence="7">
    <location>
        <begin position="390"/>
        <end position="408"/>
    </location>
</feature>
<feature type="region of interest" description="Disordered" evidence="8">
    <location>
        <begin position="257"/>
        <end position="283"/>
    </location>
</feature>
<dbReference type="Pfam" id="PF09815">
    <property type="entry name" value="XK-related"/>
    <property type="match status" value="2"/>
</dbReference>
<comment type="subcellular location">
    <subcellularLocation>
        <location evidence="1">Cell membrane</location>
        <topology evidence="1">Multi-pass membrane protein</topology>
    </subcellularLocation>
    <subcellularLocation>
        <location evidence="7">Membrane</location>
        <topology evidence="7">Multi-pass membrane protein</topology>
    </subcellularLocation>
</comment>
<feature type="transmembrane region" description="Helical" evidence="7">
    <location>
        <begin position="439"/>
        <end position="459"/>
    </location>
</feature>
<feature type="transmembrane region" description="Helical" evidence="7">
    <location>
        <begin position="189"/>
        <end position="210"/>
    </location>
</feature>
<evidence type="ECO:0000256" key="3">
    <source>
        <dbReference type="ARBA" id="ARBA00022475"/>
    </source>
</evidence>
<sequence>MSKSIPVCPKKSSKCLEIPLKSIEQIYLVFLIPTIINCIIYIIHFSADLVVATQHFRENNPIWGSCTLSLMYAPAIVYFILTISRPDWWMTDDDKLTKGISIWFFLQICQLIGFPFFALYRYAGLIVMAVDAIILTGEKRSKTLNTAAAPASIELYFFLQAWFQAAPQAIFQTHLLFREYTVQRSFQSIVVHVLCILMSIVIVAIETTAFQRFESQRVNGRKLPWAMWLKKYCIEELQYLEEKTPLQLPNITEDNAAAVNSKEELNQEDENKKRSTEEKSETEITITLDRQISVTPPLPPKNVHVTPPPTPLRGITTVVPLPVPDIPAPPRPDSIVKTTEHQDIENAKTISIIEQNQKLTNSNQSLKVPKRKHSTKGLEEDDPVGKFLSFLWWFFFILARILAISICYEFYPYYLLGMLGIHYSIMLIYLFYYASYYDVITFFINLWLGLIYIISMIEYKIKFKYADKWLLPYYIFIIIQNTVFTLTWYFHAEWDGFWYNYALCTIFISMALCISSTIVYHVLFKPKKQRVYSS</sequence>
<dbReference type="EMBL" id="JAYRBN010000066">
    <property type="protein sequence ID" value="KAL2736276.1"/>
    <property type="molecule type" value="Genomic_DNA"/>
</dbReference>
<dbReference type="Proteomes" id="UP001607303">
    <property type="component" value="Unassembled WGS sequence"/>
</dbReference>
<keyword evidence="3" id="KW-1003">Cell membrane</keyword>
<proteinExistence type="inferred from homology"/>
<feature type="transmembrane region" description="Helical" evidence="7">
    <location>
        <begin position="26"/>
        <end position="47"/>
    </location>
</feature>
<gene>
    <name evidence="9" type="ORF">V1477_012785</name>
</gene>
<evidence type="ECO:0000256" key="2">
    <source>
        <dbReference type="ARBA" id="ARBA00008789"/>
    </source>
</evidence>
<organism evidence="9 10">
    <name type="scientific">Vespula maculifrons</name>
    <name type="common">Eastern yellow jacket</name>
    <name type="synonym">Wasp</name>
    <dbReference type="NCBI Taxonomy" id="7453"/>
    <lineage>
        <taxon>Eukaryota</taxon>
        <taxon>Metazoa</taxon>
        <taxon>Ecdysozoa</taxon>
        <taxon>Arthropoda</taxon>
        <taxon>Hexapoda</taxon>
        <taxon>Insecta</taxon>
        <taxon>Pterygota</taxon>
        <taxon>Neoptera</taxon>
        <taxon>Endopterygota</taxon>
        <taxon>Hymenoptera</taxon>
        <taxon>Apocrita</taxon>
        <taxon>Aculeata</taxon>
        <taxon>Vespoidea</taxon>
        <taxon>Vespidae</taxon>
        <taxon>Vespinae</taxon>
        <taxon>Vespula</taxon>
    </lineage>
</organism>
<evidence type="ECO:0000256" key="1">
    <source>
        <dbReference type="ARBA" id="ARBA00004651"/>
    </source>
</evidence>
<feature type="transmembrane region" description="Helical" evidence="7">
    <location>
        <begin position="62"/>
        <end position="81"/>
    </location>
</feature>
<dbReference type="InterPro" id="IPR018629">
    <property type="entry name" value="XK-rel"/>
</dbReference>
<feature type="transmembrane region" description="Helical" evidence="7">
    <location>
        <begin position="102"/>
        <end position="135"/>
    </location>
</feature>
<dbReference type="AlphaFoldDB" id="A0ABD2BU42"/>
<comment type="caution">
    <text evidence="9">The sequence shown here is derived from an EMBL/GenBank/DDBJ whole genome shotgun (WGS) entry which is preliminary data.</text>
</comment>
<dbReference type="PANTHER" id="PTHR16024">
    <property type="entry name" value="XK-RELATED PROTEIN"/>
    <property type="match status" value="1"/>
</dbReference>
<evidence type="ECO:0000256" key="5">
    <source>
        <dbReference type="ARBA" id="ARBA00022989"/>
    </source>
</evidence>
<keyword evidence="6 7" id="KW-0472">Membrane</keyword>
<keyword evidence="10" id="KW-1185">Reference proteome</keyword>